<evidence type="ECO:0000256" key="9">
    <source>
        <dbReference type="SAM" id="Phobius"/>
    </source>
</evidence>
<accession>A0A317PMM7</accession>
<proteinExistence type="inferred from homology"/>
<dbReference type="Gene3D" id="1.25.40.10">
    <property type="entry name" value="Tetratricopeptide repeat domain"/>
    <property type="match status" value="1"/>
</dbReference>
<evidence type="ECO:0000259" key="10">
    <source>
        <dbReference type="Pfam" id="PF09976"/>
    </source>
</evidence>
<keyword evidence="5 9" id="KW-0472">Membrane</keyword>
<dbReference type="GO" id="GO:0005886">
    <property type="term" value="C:plasma membrane"/>
    <property type="evidence" value="ECO:0007669"/>
    <property type="project" value="UniProtKB-SubCell"/>
</dbReference>
<dbReference type="InterPro" id="IPR026039">
    <property type="entry name" value="YfgM"/>
</dbReference>
<evidence type="ECO:0000313" key="12">
    <source>
        <dbReference type="Proteomes" id="UP000246352"/>
    </source>
</evidence>
<feature type="domain" description="Ancillary SecYEG translocon subunit/Cell division coordinator CpoB TPR" evidence="10">
    <location>
        <begin position="24"/>
        <end position="160"/>
    </location>
</feature>
<comment type="caution">
    <text evidence="11">The sequence shown here is derived from an EMBL/GenBank/DDBJ whole genome shotgun (WGS) entry which is preliminary data.</text>
</comment>
<evidence type="ECO:0000256" key="4">
    <source>
        <dbReference type="ARBA" id="ARBA00022989"/>
    </source>
</evidence>
<dbReference type="EMBL" id="QGTR01000002">
    <property type="protein sequence ID" value="PWW01783.1"/>
    <property type="molecule type" value="Genomic_DNA"/>
</dbReference>
<evidence type="ECO:0000256" key="8">
    <source>
        <dbReference type="ARBA" id="ARBA00024235"/>
    </source>
</evidence>
<evidence type="ECO:0000256" key="3">
    <source>
        <dbReference type="ARBA" id="ARBA00022692"/>
    </source>
</evidence>
<dbReference type="Pfam" id="PF09976">
    <property type="entry name" value="TPR_21"/>
    <property type="match status" value="1"/>
</dbReference>
<evidence type="ECO:0000256" key="7">
    <source>
        <dbReference type="ARBA" id="ARBA00024197"/>
    </source>
</evidence>
<keyword evidence="6" id="KW-0143">Chaperone</keyword>
<dbReference type="InterPro" id="IPR018704">
    <property type="entry name" value="SecYEG/CpoB_TPR"/>
</dbReference>
<sequence length="224" mass="23493">MSMSDDNSTFIREVNEDLRSDAAKAIWKRYRFVIIGAAVAIVAGTAAMRGWDYWKETTAARSGDAFLAALQLARDGKSDEALAGFQALEKDGHGAYPVLARMRAATVLADKGDAAGAIAAFSAVGNDTGAPAALRDIARLRAGYLLVDNGSYDDVSAQVEVLAVDGNPSRHSAREALGLAAFKAGDLKRASEWFGQIAADTETPNGIASRADVMLDLIAARGAS</sequence>
<reference evidence="11 12" key="1">
    <citation type="submission" date="2018-05" db="EMBL/GenBank/DDBJ databases">
        <title>Genomic Encyclopedia of Type Strains, Phase IV (KMG-IV): sequencing the most valuable type-strain genomes for metagenomic binning, comparative biology and taxonomic classification.</title>
        <authorList>
            <person name="Goeker M."/>
        </authorList>
    </citation>
    <scope>NUCLEOTIDE SEQUENCE [LARGE SCALE GENOMIC DNA]</scope>
    <source>
        <strain evidence="11 12">DSM 16791</strain>
    </source>
</reference>
<dbReference type="GO" id="GO:0044877">
    <property type="term" value="F:protein-containing complex binding"/>
    <property type="evidence" value="ECO:0007669"/>
    <property type="project" value="InterPro"/>
</dbReference>
<protein>
    <recommendedName>
        <fullName evidence="8">Ancillary SecYEG translocon subunit</fullName>
    </recommendedName>
</protein>
<dbReference type="InterPro" id="IPR011990">
    <property type="entry name" value="TPR-like_helical_dom_sf"/>
</dbReference>
<comment type="subcellular location">
    <subcellularLocation>
        <location evidence="1">Cell membrane</location>
        <topology evidence="1">Single-pass type II membrane protein</topology>
    </subcellularLocation>
</comment>
<keyword evidence="4 9" id="KW-1133">Transmembrane helix</keyword>
<dbReference type="AlphaFoldDB" id="A0A317PMM7"/>
<dbReference type="Proteomes" id="UP000246352">
    <property type="component" value="Unassembled WGS sequence"/>
</dbReference>
<evidence type="ECO:0000256" key="1">
    <source>
        <dbReference type="ARBA" id="ARBA00004401"/>
    </source>
</evidence>
<organism evidence="11 12">
    <name type="scientific">Hoeflea marina</name>
    <dbReference type="NCBI Taxonomy" id="274592"/>
    <lineage>
        <taxon>Bacteria</taxon>
        <taxon>Pseudomonadati</taxon>
        <taxon>Pseudomonadota</taxon>
        <taxon>Alphaproteobacteria</taxon>
        <taxon>Hyphomicrobiales</taxon>
        <taxon>Rhizobiaceae</taxon>
        <taxon>Hoeflea</taxon>
    </lineage>
</organism>
<keyword evidence="3 9" id="KW-0812">Transmembrane</keyword>
<dbReference type="PANTHER" id="PTHR38035:SF1">
    <property type="entry name" value="ANCILLARY SECYEG TRANSLOCON SUBUNIT"/>
    <property type="match status" value="1"/>
</dbReference>
<gene>
    <name evidence="11" type="ORF">DFR52_102447</name>
</gene>
<evidence type="ECO:0000256" key="5">
    <source>
        <dbReference type="ARBA" id="ARBA00023136"/>
    </source>
</evidence>
<evidence type="ECO:0000256" key="2">
    <source>
        <dbReference type="ARBA" id="ARBA00022475"/>
    </source>
</evidence>
<keyword evidence="12" id="KW-1185">Reference proteome</keyword>
<feature type="transmembrane region" description="Helical" evidence="9">
    <location>
        <begin position="32"/>
        <end position="51"/>
    </location>
</feature>
<evidence type="ECO:0000256" key="6">
    <source>
        <dbReference type="ARBA" id="ARBA00023186"/>
    </source>
</evidence>
<dbReference type="PANTHER" id="PTHR38035">
    <property type="entry name" value="UPF0070 PROTEIN YFGM"/>
    <property type="match status" value="1"/>
</dbReference>
<name>A0A317PMM7_9HYPH</name>
<keyword evidence="2" id="KW-1003">Cell membrane</keyword>
<comment type="similarity">
    <text evidence="7">Belongs to the YfgM family.</text>
</comment>
<evidence type="ECO:0000313" key="11">
    <source>
        <dbReference type="EMBL" id="PWW01783.1"/>
    </source>
</evidence>